<dbReference type="InterPro" id="IPR014001">
    <property type="entry name" value="Helicase_ATP-bd"/>
</dbReference>
<sequence length="530" mass="59559">MNALLPLHQQIELRPHQVAAEEHLRQRIREGARRIILVAPTAFGKTETSIDLILKSQIKQSRVWFIVDRVTLIDQTSERFAKYGIDHGIIQADHWLTDPTKPVQVASAQTIGRRQYGDDELPDLIIVDEAHCEYKSTLKLVERCARAKVIGLTATPFTDGMAEHWDALVNGATTNQLLADGWLTPLKIKACVTPDMKGAKKKFTGEYEDEEAGQRGITIIGDVIHTWIQQTRSHFGGPVKTIVFSPSVAHGDELCRQFAAAGYNFQQISYLDASDADRRAKIEEFRKPDSAIDGLVSCAVLTKGFDVPDVKCGISCRPYRKSLSSHVQELGRVMRIADGKDFGLWLDHSGNCITFAEETAWLFEHGVDNLSDAQKKDSEAREPTEKVKQKYFCGDCGMQMEPHHDTCGGCGWQRPKYGEIQVVEGELIDVDFSLRKAFEPRKGLRAECLKDPRGVWNAALSYCITNGRQGEDAARKWAYGVWRSIYPGSKLPYGLYDAACEHNRVNLDAWQLVEREIRRFRKNAGRKAAA</sequence>
<keyword evidence="3" id="KW-0547">Nucleotide-binding</keyword>
<dbReference type="InterPro" id="IPR006935">
    <property type="entry name" value="Helicase/UvrB_N"/>
</dbReference>
<name>A0ABV3R5H1_9HYPH</name>
<evidence type="ECO:0000259" key="1">
    <source>
        <dbReference type="PROSITE" id="PS51192"/>
    </source>
</evidence>
<organism evidence="3 4">
    <name type="scientific">Mesorhizobium marinum</name>
    <dbReference type="NCBI Taxonomy" id="3228790"/>
    <lineage>
        <taxon>Bacteria</taxon>
        <taxon>Pseudomonadati</taxon>
        <taxon>Pseudomonadota</taxon>
        <taxon>Alphaproteobacteria</taxon>
        <taxon>Hyphomicrobiales</taxon>
        <taxon>Phyllobacteriaceae</taxon>
        <taxon>Mesorhizobium</taxon>
    </lineage>
</organism>
<comment type="caution">
    <text evidence="3">The sequence shown here is derived from an EMBL/GenBank/DDBJ whole genome shotgun (WGS) entry which is preliminary data.</text>
</comment>
<dbReference type="GO" id="GO:0004386">
    <property type="term" value="F:helicase activity"/>
    <property type="evidence" value="ECO:0007669"/>
    <property type="project" value="UniProtKB-KW"/>
</dbReference>
<reference evidence="3 4" key="1">
    <citation type="submission" date="2024-06" db="EMBL/GenBank/DDBJ databases">
        <authorList>
            <person name="Tuo L."/>
        </authorList>
    </citation>
    <scope>NUCLEOTIDE SEQUENCE [LARGE SCALE GENOMIC DNA]</scope>
    <source>
        <strain evidence="3 4">ZMM04-5</strain>
    </source>
</reference>
<dbReference type="InterPro" id="IPR050742">
    <property type="entry name" value="Helicase_Restrict-Modif_Enz"/>
</dbReference>
<keyword evidence="4" id="KW-1185">Reference proteome</keyword>
<protein>
    <submittedName>
        <fullName evidence="3">DEAD/DEAH box helicase</fullName>
        <ecNumber evidence="3">3.6.4.-</ecNumber>
    </submittedName>
</protein>
<dbReference type="PROSITE" id="PS51192">
    <property type="entry name" value="HELICASE_ATP_BIND_1"/>
    <property type="match status" value="1"/>
</dbReference>
<dbReference type="Gene3D" id="3.40.50.300">
    <property type="entry name" value="P-loop containing nucleotide triphosphate hydrolases"/>
    <property type="match status" value="2"/>
</dbReference>
<dbReference type="PANTHER" id="PTHR47396:SF1">
    <property type="entry name" value="ATP-DEPENDENT HELICASE IRC3-RELATED"/>
    <property type="match status" value="1"/>
</dbReference>
<keyword evidence="3" id="KW-0378">Hydrolase</keyword>
<dbReference type="EC" id="3.6.4.-" evidence="3"/>
<feature type="domain" description="Helicase C-terminal" evidence="2">
    <location>
        <begin position="227"/>
        <end position="388"/>
    </location>
</feature>
<dbReference type="PROSITE" id="PS51194">
    <property type="entry name" value="HELICASE_CTER"/>
    <property type="match status" value="1"/>
</dbReference>
<keyword evidence="3" id="KW-0347">Helicase</keyword>
<dbReference type="Pfam" id="PF00271">
    <property type="entry name" value="Helicase_C"/>
    <property type="match status" value="1"/>
</dbReference>
<dbReference type="SUPFAM" id="SSF52540">
    <property type="entry name" value="P-loop containing nucleoside triphosphate hydrolases"/>
    <property type="match status" value="1"/>
</dbReference>
<dbReference type="Pfam" id="PF04851">
    <property type="entry name" value="ResIII"/>
    <property type="match status" value="1"/>
</dbReference>
<dbReference type="EMBL" id="JBFOCI010000009">
    <property type="protein sequence ID" value="MEW9808579.1"/>
    <property type="molecule type" value="Genomic_DNA"/>
</dbReference>
<dbReference type="InterPro" id="IPR001650">
    <property type="entry name" value="Helicase_C-like"/>
</dbReference>
<feature type="domain" description="Helicase ATP-binding" evidence="1">
    <location>
        <begin position="26"/>
        <end position="174"/>
    </location>
</feature>
<dbReference type="SMART" id="SM00490">
    <property type="entry name" value="HELICc"/>
    <property type="match status" value="1"/>
</dbReference>
<proteinExistence type="predicted"/>
<dbReference type="RefSeq" id="WP_367725810.1">
    <property type="nucleotide sequence ID" value="NZ_JBFOCH010000025.1"/>
</dbReference>
<dbReference type="Proteomes" id="UP001556196">
    <property type="component" value="Unassembled WGS sequence"/>
</dbReference>
<accession>A0ABV3R5H1</accession>
<keyword evidence="3" id="KW-0067">ATP-binding</keyword>
<evidence type="ECO:0000313" key="4">
    <source>
        <dbReference type="Proteomes" id="UP001556196"/>
    </source>
</evidence>
<dbReference type="GO" id="GO:0016787">
    <property type="term" value="F:hydrolase activity"/>
    <property type="evidence" value="ECO:0007669"/>
    <property type="project" value="UniProtKB-KW"/>
</dbReference>
<dbReference type="SMART" id="SM00487">
    <property type="entry name" value="DEXDc"/>
    <property type="match status" value="1"/>
</dbReference>
<evidence type="ECO:0000259" key="2">
    <source>
        <dbReference type="PROSITE" id="PS51194"/>
    </source>
</evidence>
<evidence type="ECO:0000313" key="3">
    <source>
        <dbReference type="EMBL" id="MEW9808579.1"/>
    </source>
</evidence>
<dbReference type="InterPro" id="IPR027417">
    <property type="entry name" value="P-loop_NTPase"/>
</dbReference>
<gene>
    <name evidence="3" type="ORF">ABUE31_21525</name>
</gene>
<dbReference type="PANTHER" id="PTHR47396">
    <property type="entry name" value="TYPE I RESTRICTION ENZYME ECOKI R PROTEIN"/>
    <property type="match status" value="1"/>
</dbReference>